<dbReference type="GO" id="GO:0016829">
    <property type="term" value="F:lyase activity"/>
    <property type="evidence" value="ECO:0007669"/>
    <property type="project" value="InterPro"/>
</dbReference>
<dbReference type="Gene3D" id="3.30.1330.120">
    <property type="entry name" value="2-methylcitrate dehydratase PrpD"/>
    <property type="match status" value="1"/>
</dbReference>
<evidence type="ECO:0000259" key="3">
    <source>
        <dbReference type="Pfam" id="PF19305"/>
    </source>
</evidence>
<dbReference type="PATRIC" id="fig|429727.3.peg.797"/>
<reference evidence="4 5" key="1">
    <citation type="submission" date="2015-03" db="EMBL/GenBank/DDBJ databases">
        <authorList>
            <person name="Hassan Y."/>
            <person name="Lepp D."/>
            <person name="Li X.-Z."/>
            <person name="Zhou T."/>
        </authorList>
    </citation>
    <scope>NUCLEOTIDE SEQUENCE [LARGE SCALE GENOMIC DNA]</scope>
    <source>
        <strain evidence="4 5">IPL18</strain>
    </source>
</reference>
<dbReference type="Gene3D" id="1.10.4100.10">
    <property type="entry name" value="2-methylcitrate dehydratase PrpD"/>
    <property type="match status" value="1"/>
</dbReference>
<dbReference type="Proteomes" id="UP000033649">
    <property type="component" value="Unassembled WGS sequence"/>
</dbReference>
<dbReference type="Pfam" id="PF03972">
    <property type="entry name" value="MmgE_PrpD_N"/>
    <property type="match status" value="1"/>
</dbReference>
<evidence type="ECO:0000313" key="4">
    <source>
        <dbReference type="EMBL" id="KKB09141.1"/>
    </source>
</evidence>
<dbReference type="InterPro" id="IPR042183">
    <property type="entry name" value="MmgE/PrpD_sf_1"/>
</dbReference>
<dbReference type="InterPro" id="IPR005656">
    <property type="entry name" value="MmgE_PrpD"/>
</dbReference>
<dbReference type="STRING" id="429727.VE26_03825"/>
<evidence type="ECO:0000256" key="1">
    <source>
        <dbReference type="ARBA" id="ARBA00006174"/>
    </source>
</evidence>
<keyword evidence="5" id="KW-1185">Reference proteome</keyword>
<dbReference type="AlphaFoldDB" id="A0A0F5FJX5"/>
<dbReference type="InterPro" id="IPR042188">
    <property type="entry name" value="MmgE/PrpD_sf_2"/>
</dbReference>
<sequence>MSGRYSEALAAHIVASQPGDLNDADRHEAKRALINIVGCALGGADHPAVDIAIRALGSFAGAADCAVIGRKERVDPLLASLLNGISSHVHDFDDTTPSNYIHPTSPVASALFAYASVNAVSGVDFLNAYVLGYETVTRIGNATYPAHYQRGWHSTGSIGVFGAAVAVGKLMGLDKARMLTAIGLAATQGAGIRDNFGAMAKSFHPGRSAQSGYMAALLAAEGFTAGPRPLEGPRGFAEVTAGEYDLDIVTADLGRDHLLGLNTYKPFPCGIVVHPTIDACLQLRAEHDFAPEDVVAVQLRVAPLVLDLCNQREITRGLEGKFSIYHAAALALVRNRASLAEFSDAAVTDPALAAMRSRVTPVADGSVSEDGVEIELVLSDGRRLHKSLEFSVGNIRKPLSDQQLESKFRDQVRVIGEQQVTGVIERLWAIDTLENVQGLVEATLP</sequence>
<accession>A0A0F5FJX5</accession>
<dbReference type="PANTHER" id="PTHR16943:SF8">
    <property type="entry name" value="2-METHYLCITRATE DEHYDRATASE"/>
    <property type="match status" value="1"/>
</dbReference>
<comment type="similarity">
    <text evidence="1">Belongs to the PrpD family.</text>
</comment>
<dbReference type="InterPro" id="IPR036148">
    <property type="entry name" value="MmgE/PrpD_sf"/>
</dbReference>
<proteinExistence type="inferred from homology"/>
<name>A0A0F5FJX5_9HYPH</name>
<dbReference type="InterPro" id="IPR045337">
    <property type="entry name" value="MmgE_PrpD_C"/>
</dbReference>
<feature type="domain" description="MmgE/PrpD C-terminal" evidence="3">
    <location>
        <begin position="267"/>
        <end position="428"/>
    </location>
</feature>
<dbReference type="EMBL" id="JZEY01000054">
    <property type="protein sequence ID" value="KKB09141.1"/>
    <property type="molecule type" value="Genomic_DNA"/>
</dbReference>
<dbReference type="SUPFAM" id="SSF103378">
    <property type="entry name" value="2-methylcitrate dehydratase PrpD"/>
    <property type="match status" value="1"/>
</dbReference>
<protein>
    <submittedName>
        <fullName evidence="4">2-methylcitrate dehydratase</fullName>
    </submittedName>
</protein>
<dbReference type="PANTHER" id="PTHR16943">
    <property type="entry name" value="2-METHYLCITRATE DEHYDRATASE-RELATED"/>
    <property type="match status" value="1"/>
</dbReference>
<comment type="caution">
    <text evidence="4">The sequence shown here is derived from an EMBL/GenBank/DDBJ whole genome shotgun (WGS) entry which is preliminary data.</text>
</comment>
<dbReference type="InterPro" id="IPR045336">
    <property type="entry name" value="MmgE_PrpD_N"/>
</dbReference>
<evidence type="ECO:0000259" key="2">
    <source>
        <dbReference type="Pfam" id="PF03972"/>
    </source>
</evidence>
<evidence type="ECO:0000313" key="5">
    <source>
        <dbReference type="Proteomes" id="UP000033649"/>
    </source>
</evidence>
<gene>
    <name evidence="4" type="ORF">VE26_03825</name>
</gene>
<dbReference type="Pfam" id="PF19305">
    <property type="entry name" value="MmgE_PrpD_C"/>
    <property type="match status" value="1"/>
</dbReference>
<dbReference type="RefSeq" id="WP_046103831.1">
    <property type="nucleotide sequence ID" value="NZ_JZEY01000054.1"/>
</dbReference>
<dbReference type="OrthoDB" id="5415580at2"/>
<organism evidence="4 5">
    <name type="scientific">Devosia chinhatensis</name>
    <dbReference type="NCBI Taxonomy" id="429727"/>
    <lineage>
        <taxon>Bacteria</taxon>
        <taxon>Pseudomonadati</taxon>
        <taxon>Pseudomonadota</taxon>
        <taxon>Alphaproteobacteria</taxon>
        <taxon>Hyphomicrobiales</taxon>
        <taxon>Devosiaceae</taxon>
        <taxon>Devosia</taxon>
    </lineage>
</organism>
<feature type="domain" description="MmgE/PrpD N-terminal" evidence="2">
    <location>
        <begin position="7"/>
        <end position="246"/>
    </location>
</feature>